<dbReference type="EC" id="6.3.2.-" evidence="1"/>
<proteinExistence type="predicted"/>
<comment type="caution">
    <text evidence="1">The sequence shown here is derived from an EMBL/GenBank/DDBJ whole genome shotgun (WGS) entry which is preliminary data.</text>
</comment>
<organism evidence="1 2">
    <name type="scientific">Mesonia oceanica</name>
    <dbReference type="NCBI Taxonomy" id="2687242"/>
    <lineage>
        <taxon>Bacteria</taxon>
        <taxon>Pseudomonadati</taxon>
        <taxon>Bacteroidota</taxon>
        <taxon>Flavobacteriia</taxon>
        <taxon>Flavobacteriales</taxon>
        <taxon>Flavobacteriaceae</taxon>
        <taxon>Mesonia</taxon>
    </lineage>
</organism>
<dbReference type="EMBL" id="CABVMM010000002">
    <property type="protein sequence ID" value="VVU99200.1"/>
    <property type="molecule type" value="Genomic_DNA"/>
</dbReference>
<keyword evidence="2" id="KW-1185">Reference proteome</keyword>
<evidence type="ECO:0000313" key="2">
    <source>
        <dbReference type="Proteomes" id="UP000356253"/>
    </source>
</evidence>
<protein>
    <submittedName>
        <fullName evidence="1">Actin cross-linking toxin VgrG1</fullName>
        <ecNumber evidence="1">6.3.2.-</ecNumber>
    </submittedName>
</protein>
<keyword evidence="1" id="KW-0436">Ligase</keyword>
<accession>A0AC61Y3Z6</accession>
<evidence type="ECO:0000313" key="1">
    <source>
        <dbReference type="EMBL" id="VVU99200.1"/>
    </source>
</evidence>
<gene>
    <name evidence="1" type="primary">vgrG1</name>
    <name evidence="1" type="ORF">FVB9532_00452</name>
</gene>
<dbReference type="Proteomes" id="UP000356253">
    <property type="component" value="Unassembled WGS sequence"/>
</dbReference>
<sequence>MAATDLLTLQLLIEGSAASGTIRSITIHNAINQIPEATIILNDGSKAAESFDLSDSGKYDPGKSIEVKAGYHNKEQSIFKGIIVNQSIQVHPQEGPSMMLTCRHHILKTTLCPNSAYYQKSKDSDIISKILKSYSLQNSVDATSNTHETILQYNTTDWDFILNRAALNGLLVYTEQDQVNIVKPGVSGESVYTISYGTNLIDMDIAINSENQVSGITAKAWDADQQKITSQTATEPSVNKEGRLDGKKLGGVLQQKRKLQTTTFQEEAELKSWADAQFLFNRLARFSGYISCTGNSEVKLNSLVSLEGLSKTLNGDMFVNSIVHQLEGGHWQTELGIGFHEEWFSYKNPSSSTSTAITGLQIATVKQIQEDPQSRYRVKISFPLLEDDSDGIWARLNSFYASNEVGAFFYPEVGDEVIVGFLEDKPSAPIILGSMYSKKNKSYQEPDEKNTHKTILTKSKLKLDFDDENKIITLETPAKNTVVINDKEKSISCKDQHSNSWEMNEDGITISSNKNITMKATSDISLQAQNISLKADNGITQKSVSNTVTADNALSLKGLNVSVKADASLSAQAQASTEIKASGNTSIKGAMVMIN</sequence>
<name>A0AC61Y3Z6_9FLAO</name>
<reference evidence="1" key="1">
    <citation type="submission" date="2019-09" db="EMBL/GenBank/DDBJ databases">
        <authorList>
            <person name="Rodrigo-Torres L."/>
            <person name="Arahal R. D."/>
            <person name="Lucena T."/>
        </authorList>
    </citation>
    <scope>NUCLEOTIDE SEQUENCE</scope>
    <source>
        <strain evidence="1">ISS653</strain>
    </source>
</reference>